<evidence type="ECO:0000256" key="2">
    <source>
        <dbReference type="ARBA" id="ARBA00010869"/>
    </source>
</evidence>
<dbReference type="InterPro" id="IPR001926">
    <property type="entry name" value="TrpB-like_PALP"/>
</dbReference>
<dbReference type="AlphaFoldDB" id="A0A6P4YY44"/>
<protein>
    <submittedName>
        <fullName evidence="6">Serine racemase-like</fullName>
    </submittedName>
</protein>
<dbReference type="GO" id="GO:0030170">
    <property type="term" value="F:pyridoxal phosphate binding"/>
    <property type="evidence" value="ECO:0007669"/>
    <property type="project" value="TreeGrafter"/>
</dbReference>
<comment type="similarity">
    <text evidence="2">Belongs to the serine/threonine dehydratase family.</text>
</comment>
<dbReference type="Proteomes" id="UP000515135">
    <property type="component" value="Unplaced"/>
</dbReference>
<evidence type="ECO:0000313" key="5">
    <source>
        <dbReference type="Proteomes" id="UP000515135"/>
    </source>
</evidence>
<dbReference type="GO" id="GO:0070179">
    <property type="term" value="P:D-serine biosynthetic process"/>
    <property type="evidence" value="ECO:0007669"/>
    <property type="project" value="TreeGrafter"/>
</dbReference>
<dbReference type="Gene3D" id="3.40.50.1100">
    <property type="match status" value="1"/>
</dbReference>
<dbReference type="SUPFAM" id="SSF53686">
    <property type="entry name" value="Tryptophan synthase beta subunit-like PLP-dependent enzymes"/>
    <property type="match status" value="1"/>
</dbReference>
<dbReference type="KEGG" id="bbel:109468392"/>
<accession>A0A6P4YY44</accession>
<keyword evidence="3" id="KW-0663">Pyridoxal phosphate</keyword>
<evidence type="ECO:0000256" key="1">
    <source>
        <dbReference type="ARBA" id="ARBA00001933"/>
    </source>
</evidence>
<proteinExistence type="inferred from homology"/>
<dbReference type="GO" id="GO:0030378">
    <property type="term" value="F:serine racemase activity"/>
    <property type="evidence" value="ECO:0007669"/>
    <property type="project" value="TreeGrafter"/>
</dbReference>
<dbReference type="GO" id="GO:0018114">
    <property type="term" value="F:threonine racemase activity"/>
    <property type="evidence" value="ECO:0007669"/>
    <property type="project" value="TreeGrafter"/>
</dbReference>
<evidence type="ECO:0000313" key="6">
    <source>
        <dbReference type="RefSeq" id="XP_019622201.1"/>
    </source>
</evidence>
<evidence type="ECO:0000259" key="4">
    <source>
        <dbReference type="Pfam" id="PF00291"/>
    </source>
</evidence>
<gene>
    <name evidence="6" type="primary">LOC109468392</name>
</gene>
<dbReference type="RefSeq" id="XP_019622201.1">
    <property type="nucleotide sequence ID" value="XM_019766642.1"/>
</dbReference>
<dbReference type="GO" id="GO:0005524">
    <property type="term" value="F:ATP binding"/>
    <property type="evidence" value="ECO:0007669"/>
    <property type="project" value="TreeGrafter"/>
</dbReference>
<keyword evidence="5" id="KW-1185">Reference proteome</keyword>
<comment type="cofactor">
    <cofactor evidence="1">
        <name>pyridoxal 5'-phosphate</name>
        <dbReference type="ChEBI" id="CHEBI:597326"/>
    </cofactor>
</comment>
<organism evidence="5 6">
    <name type="scientific">Branchiostoma belcheri</name>
    <name type="common">Amphioxus</name>
    <dbReference type="NCBI Taxonomy" id="7741"/>
    <lineage>
        <taxon>Eukaryota</taxon>
        <taxon>Metazoa</taxon>
        <taxon>Chordata</taxon>
        <taxon>Cephalochordata</taxon>
        <taxon>Leptocardii</taxon>
        <taxon>Amphioxiformes</taxon>
        <taxon>Branchiostomatidae</taxon>
        <taxon>Branchiostoma</taxon>
    </lineage>
</organism>
<name>A0A6P4YY44_BRABE</name>
<dbReference type="GeneID" id="109468392"/>
<dbReference type="PANTHER" id="PTHR43050">
    <property type="entry name" value="SERINE / THREONINE RACEMASE FAMILY MEMBER"/>
    <property type="match status" value="1"/>
</dbReference>
<dbReference type="PANTHER" id="PTHR43050:SF1">
    <property type="entry name" value="SERINE RACEMASE"/>
    <property type="match status" value="1"/>
</dbReference>
<dbReference type="GO" id="GO:0000287">
    <property type="term" value="F:magnesium ion binding"/>
    <property type="evidence" value="ECO:0007669"/>
    <property type="project" value="TreeGrafter"/>
</dbReference>
<evidence type="ECO:0000256" key="3">
    <source>
        <dbReference type="ARBA" id="ARBA00022898"/>
    </source>
</evidence>
<feature type="domain" description="Tryptophan synthase beta chain-like PALP" evidence="4">
    <location>
        <begin position="1"/>
        <end position="133"/>
    </location>
</feature>
<dbReference type="OrthoDB" id="4418812at2759"/>
<reference evidence="6" key="1">
    <citation type="submission" date="2025-08" db="UniProtKB">
        <authorList>
            <consortium name="RefSeq"/>
        </authorList>
    </citation>
    <scope>IDENTIFICATION</scope>
    <source>
        <tissue evidence="6">Gonad</tissue>
    </source>
</reference>
<dbReference type="Pfam" id="PF00291">
    <property type="entry name" value="PALP"/>
    <property type="match status" value="1"/>
</dbReference>
<dbReference type="GO" id="GO:0003941">
    <property type="term" value="F:L-serine ammonia-lyase activity"/>
    <property type="evidence" value="ECO:0007669"/>
    <property type="project" value="TreeGrafter"/>
</dbReference>
<dbReference type="InterPro" id="IPR036052">
    <property type="entry name" value="TrpB-like_PALP_sf"/>
</dbReference>
<sequence>MPVGGGGMLTGVAMVIKSLCPEVRVYGAEPEVANQAARSLQSGSRFVFPQYPRSIADGVIVGIGEVTWPYIKDNVDDIFTVSEDEIKNAVRLVWERMKLVVEPSGAVGVAAVLSDSFKARAGGCGNVAVILSGGNVDLQKIPDLRN</sequence>